<comment type="caution">
    <text evidence="2">Lacks conserved residue(s) required for the propagation of feature annotation.</text>
</comment>
<name>A0A482X6I0_LAOST</name>
<evidence type="ECO:0000256" key="2">
    <source>
        <dbReference type="PROSITE-ProRule" id="PRU00302"/>
    </source>
</evidence>
<sequence length="109" mass="12641">MLSGLLQTNNEVFPHNAEVQLRCREPLGLYKLLGESRLQCNNGVWSSRVPSCIPTTVLTNYTACFPSLSFPRALEKDEVVTKNLFFLIDMEYYWNEMDQSLFRSMLLKQ</sequence>
<dbReference type="Proteomes" id="UP000291343">
    <property type="component" value="Unassembled WGS sequence"/>
</dbReference>
<accession>A0A482X6I0</accession>
<gene>
    <name evidence="4" type="ORF">LSTR_LSTR014904</name>
</gene>
<dbReference type="InterPro" id="IPR000436">
    <property type="entry name" value="Sushi_SCR_CCP_dom"/>
</dbReference>
<dbReference type="STRING" id="195883.A0A482X6I0"/>
<evidence type="ECO:0000259" key="3">
    <source>
        <dbReference type="PROSITE" id="PS50923"/>
    </source>
</evidence>
<feature type="domain" description="Sushi" evidence="3">
    <location>
        <begin position="1"/>
        <end position="54"/>
    </location>
</feature>
<dbReference type="OrthoDB" id="6127264at2759"/>
<dbReference type="EMBL" id="QKKF02017584">
    <property type="protein sequence ID" value="RZF40891.1"/>
    <property type="molecule type" value="Genomic_DNA"/>
</dbReference>
<dbReference type="InParanoid" id="A0A482X6I0"/>
<keyword evidence="2" id="KW-0768">Sushi</keyword>
<reference evidence="4 5" key="1">
    <citation type="journal article" date="2017" name="Gigascience">
        <title>Genome sequence of the small brown planthopper, Laodelphax striatellus.</title>
        <authorList>
            <person name="Zhu J."/>
            <person name="Jiang F."/>
            <person name="Wang X."/>
            <person name="Yang P."/>
            <person name="Bao Y."/>
            <person name="Zhao W."/>
            <person name="Wang W."/>
            <person name="Lu H."/>
            <person name="Wang Q."/>
            <person name="Cui N."/>
            <person name="Li J."/>
            <person name="Chen X."/>
            <person name="Luo L."/>
            <person name="Yu J."/>
            <person name="Kang L."/>
            <person name="Cui F."/>
        </authorList>
    </citation>
    <scope>NUCLEOTIDE SEQUENCE [LARGE SCALE GENOMIC DNA]</scope>
    <source>
        <strain evidence="4">Lst14</strain>
    </source>
</reference>
<evidence type="ECO:0000256" key="1">
    <source>
        <dbReference type="ARBA" id="ARBA00023157"/>
    </source>
</evidence>
<dbReference type="Pfam" id="PF00084">
    <property type="entry name" value="Sushi"/>
    <property type="match status" value="1"/>
</dbReference>
<dbReference type="PROSITE" id="PS50923">
    <property type="entry name" value="SUSHI"/>
    <property type="match status" value="1"/>
</dbReference>
<dbReference type="InterPro" id="IPR035976">
    <property type="entry name" value="Sushi/SCR/CCP_sf"/>
</dbReference>
<proteinExistence type="predicted"/>
<dbReference type="SUPFAM" id="SSF57535">
    <property type="entry name" value="Complement control module/SCR domain"/>
    <property type="match status" value="1"/>
</dbReference>
<evidence type="ECO:0000313" key="4">
    <source>
        <dbReference type="EMBL" id="RZF40891.1"/>
    </source>
</evidence>
<keyword evidence="5" id="KW-1185">Reference proteome</keyword>
<protein>
    <recommendedName>
        <fullName evidence="3">Sushi domain-containing protein</fullName>
    </recommendedName>
</protein>
<keyword evidence="1" id="KW-1015">Disulfide bond</keyword>
<dbReference type="AlphaFoldDB" id="A0A482X6I0"/>
<comment type="caution">
    <text evidence="4">The sequence shown here is derived from an EMBL/GenBank/DDBJ whole genome shotgun (WGS) entry which is preliminary data.</text>
</comment>
<dbReference type="SMR" id="A0A482X6I0"/>
<organism evidence="4 5">
    <name type="scientific">Laodelphax striatellus</name>
    <name type="common">Small brown planthopper</name>
    <name type="synonym">Delphax striatella</name>
    <dbReference type="NCBI Taxonomy" id="195883"/>
    <lineage>
        <taxon>Eukaryota</taxon>
        <taxon>Metazoa</taxon>
        <taxon>Ecdysozoa</taxon>
        <taxon>Arthropoda</taxon>
        <taxon>Hexapoda</taxon>
        <taxon>Insecta</taxon>
        <taxon>Pterygota</taxon>
        <taxon>Neoptera</taxon>
        <taxon>Paraneoptera</taxon>
        <taxon>Hemiptera</taxon>
        <taxon>Auchenorrhyncha</taxon>
        <taxon>Fulgoroidea</taxon>
        <taxon>Delphacidae</taxon>
        <taxon>Criomorphinae</taxon>
        <taxon>Laodelphax</taxon>
    </lineage>
</organism>
<dbReference type="CDD" id="cd00033">
    <property type="entry name" value="CCP"/>
    <property type="match status" value="1"/>
</dbReference>
<evidence type="ECO:0000313" key="5">
    <source>
        <dbReference type="Proteomes" id="UP000291343"/>
    </source>
</evidence>
<dbReference type="Gene3D" id="2.10.70.10">
    <property type="entry name" value="Complement Module, domain 1"/>
    <property type="match status" value="1"/>
</dbReference>